<dbReference type="AlphaFoldDB" id="A0A138AMK5"/>
<evidence type="ECO:0000313" key="1">
    <source>
        <dbReference type="EMBL" id="KXP11619.1"/>
    </source>
</evidence>
<gene>
    <name evidence="1" type="ORF">AXK60_24725</name>
</gene>
<organism evidence="1 2">
    <name type="scientific">Tsukamurella pseudospumae</name>
    <dbReference type="NCBI Taxonomy" id="239498"/>
    <lineage>
        <taxon>Bacteria</taxon>
        <taxon>Bacillati</taxon>
        <taxon>Actinomycetota</taxon>
        <taxon>Actinomycetes</taxon>
        <taxon>Mycobacteriales</taxon>
        <taxon>Tsukamurellaceae</taxon>
        <taxon>Tsukamurella</taxon>
    </lineage>
</organism>
<dbReference type="EMBL" id="LSRF01000020">
    <property type="protein sequence ID" value="KXP11619.1"/>
    <property type="molecule type" value="Genomic_DNA"/>
</dbReference>
<reference evidence="2" key="1">
    <citation type="submission" date="2016-02" db="EMBL/GenBank/DDBJ databases">
        <authorList>
            <person name="Wen L."/>
            <person name="He K."/>
            <person name="Yang H."/>
        </authorList>
    </citation>
    <scope>NUCLEOTIDE SEQUENCE [LARGE SCALE GENOMIC DNA]</scope>
    <source>
        <strain evidence="2">JCM 15929</strain>
    </source>
</reference>
<sequence>MGKVVAVLATANTATLDGSIPFANGSQFSIPVIKLSPEVAKSAHAVVKSIGPTLSNTQGEYLAPSTKGKWVTVDVLTAIPVMPKPLPEGEGTFGVRAISTESYDIGAPGDTGAPLLQDGALRAVVNSEDGAYSLFEIRKSLGQVPDAHGLKVSSLRK</sequence>
<accession>A0A138AMK5</accession>
<protein>
    <submittedName>
        <fullName evidence="1">Uncharacterized protein</fullName>
    </submittedName>
</protein>
<name>A0A138AMK5_9ACTN</name>
<comment type="caution">
    <text evidence="1">The sequence shown here is derived from an EMBL/GenBank/DDBJ whole genome shotgun (WGS) entry which is preliminary data.</text>
</comment>
<dbReference type="Proteomes" id="UP000070258">
    <property type="component" value="Unassembled WGS sequence"/>
</dbReference>
<proteinExistence type="predicted"/>
<dbReference type="RefSeq" id="WP_068570962.1">
    <property type="nucleotide sequence ID" value="NZ_LSRF01000020.1"/>
</dbReference>
<evidence type="ECO:0000313" key="2">
    <source>
        <dbReference type="Proteomes" id="UP000070258"/>
    </source>
</evidence>